<dbReference type="EMBL" id="UFYA01000001">
    <property type="protein sequence ID" value="STD05044.1"/>
    <property type="molecule type" value="Genomic_DNA"/>
</dbReference>
<comment type="caution">
    <text evidence="1">The sequence shown here is derived from an EMBL/GenBank/DDBJ whole genome shotgun (WGS) entry which is preliminary data.</text>
</comment>
<name>A0AA46BLN5_9MICO</name>
<organism evidence="1 2">
    <name type="scientific">Dermatophilus congolensis</name>
    <dbReference type="NCBI Taxonomy" id="1863"/>
    <lineage>
        <taxon>Bacteria</taxon>
        <taxon>Bacillati</taxon>
        <taxon>Actinomycetota</taxon>
        <taxon>Actinomycetes</taxon>
        <taxon>Micrococcales</taxon>
        <taxon>Dermatophilaceae</taxon>
        <taxon>Dermatophilus</taxon>
    </lineage>
</organism>
<evidence type="ECO:0000313" key="1">
    <source>
        <dbReference type="EMBL" id="STD05044.1"/>
    </source>
</evidence>
<gene>
    <name evidence="1" type="ORF">NCTC7915_00358</name>
</gene>
<dbReference type="AlphaFoldDB" id="A0AA46BLN5"/>
<accession>A0AA46BLN5</accession>
<dbReference type="Proteomes" id="UP000254118">
    <property type="component" value="Unassembled WGS sequence"/>
</dbReference>
<sequence>MAVFVRWCLVFFAGRGVFGCGLVEVLQGLGDDGEEVADDAQVGFVEDEGVGVAVDDDDGGGGAHSCYVLHGTGDAAGDVEAWRD</sequence>
<evidence type="ECO:0000313" key="2">
    <source>
        <dbReference type="Proteomes" id="UP000254118"/>
    </source>
</evidence>
<protein>
    <submittedName>
        <fullName evidence="1">Uncharacterized protein</fullName>
    </submittedName>
</protein>
<reference evidence="1 2" key="1">
    <citation type="submission" date="2018-06" db="EMBL/GenBank/DDBJ databases">
        <authorList>
            <consortium name="Pathogen Informatics"/>
            <person name="Doyle S."/>
        </authorList>
    </citation>
    <scope>NUCLEOTIDE SEQUENCE [LARGE SCALE GENOMIC DNA]</scope>
    <source>
        <strain evidence="1 2">NCTC7915</strain>
    </source>
</reference>
<proteinExistence type="predicted"/>